<name>A0A1N6F2K5_9RHOB</name>
<dbReference type="CDD" id="cd00130">
    <property type="entry name" value="PAS"/>
    <property type="match status" value="1"/>
</dbReference>
<dbReference type="OrthoDB" id="354287at2"/>
<feature type="region of interest" description="Disordered" evidence="5">
    <location>
        <begin position="1004"/>
        <end position="1061"/>
    </location>
</feature>
<dbReference type="Gene3D" id="6.10.340.10">
    <property type="match status" value="1"/>
</dbReference>
<dbReference type="GO" id="GO:0006935">
    <property type="term" value="P:chemotaxis"/>
    <property type="evidence" value="ECO:0007669"/>
    <property type="project" value="UniProtKB-KW"/>
</dbReference>
<dbReference type="InterPro" id="IPR003660">
    <property type="entry name" value="HAMP_dom"/>
</dbReference>
<dbReference type="PROSITE" id="PS50113">
    <property type="entry name" value="PAC"/>
    <property type="match status" value="1"/>
</dbReference>
<dbReference type="InterPro" id="IPR004090">
    <property type="entry name" value="Chemotax_Me-accpt_rcpt"/>
</dbReference>
<dbReference type="InterPro" id="IPR004089">
    <property type="entry name" value="MCPsignal_dom"/>
</dbReference>
<dbReference type="InterPro" id="IPR051310">
    <property type="entry name" value="MCP_chemotaxis"/>
</dbReference>
<dbReference type="RefSeq" id="WP_074255403.1">
    <property type="nucleotide sequence ID" value="NZ_FSRL01000001.1"/>
</dbReference>
<dbReference type="SUPFAM" id="SSF55785">
    <property type="entry name" value="PYP-like sensor domain (PAS domain)"/>
    <property type="match status" value="2"/>
</dbReference>
<keyword evidence="10" id="KW-1185">Reference proteome</keyword>
<dbReference type="SMART" id="SM00304">
    <property type="entry name" value="HAMP"/>
    <property type="match status" value="2"/>
</dbReference>
<dbReference type="PRINTS" id="PR00260">
    <property type="entry name" value="CHEMTRNSDUCR"/>
</dbReference>
<dbReference type="Proteomes" id="UP000184932">
    <property type="component" value="Unassembled WGS sequence"/>
</dbReference>
<dbReference type="GO" id="GO:0016020">
    <property type="term" value="C:membrane"/>
    <property type="evidence" value="ECO:0007669"/>
    <property type="project" value="UniProtKB-SubCell"/>
</dbReference>
<evidence type="ECO:0000259" key="8">
    <source>
        <dbReference type="PROSITE" id="PS50885"/>
    </source>
</evidence>
<dbReference type="InterPro" id="IPR000014">
    <property type="entry name" value="PAS"/>
</dbReference>
<dbReference type="AlphaFoldDB" id="A0A1N6F2K5"/>
<dbReference type="SMART" id="SM00283">
    <property type="entry name" value="MA"/>
    <property type="match status" value="1"/>
</dbReference>
<dbReference type="GO" id="GO:0006355">
    <property type="term" value="P:regulation of DNA-templated transcription"/>
    <property type="evidence" value="ECO:0007669"/>
    <property type="project" value="InterPro"/>
</dbReference>
<dbReference type="Pfam" id="PF00989">
    <property type="entry name" value="PAS"/>
    <property type="match status" value="1"/>
</dbReference>
<feature type="domain" description="Methyl-accepting transducer" evidence="6">
    <location>
        <begin position="730"/>
        <end position="959"/>
    </location>
</feature>
<dbReference type="Pfam" id="PF00015">
    <property type="entry name" value="MCPsignal"/>
    <property type="match status" value="1"/>
</dbReference>
<dbReference type="Pfam" id="PF13188">
    <property type="entry name" value="PAS_8"/>
    <property type="match status" value="1"/>
</dbReference>
<dbReference type="InterPro" id="IPR000700">
    <property type="entry name" value="PAS-assoc_C"/>
</dbReference>
<dbReference type="FunFam" id="1.10.287.950:FF:000001">
    <property type="entry name" value="Methyl-accepting chemotaxis sensory transducer"/>
    <property type="match status" value="1"/>
</dbReference>
<keyword evidence="4" id="KW-0807">Transducer</keyword>
<dbReference type="PROSITE" id="PS50885">
    <property type="entry name" value="HAMP"/>
    <property type="match status" value="2"/>
</dbReference>
<keyword evidence="2" id="KW-0145">Chemotaxis</keyword>
<evidence type="ECO:0000256" key="1">
    <source>
        <dbReference type="ARBA" id="ARBA00004370"/>
    </source>
</evidence>
<dbReference type="PROSITE" id="PS50111">
    <property type="entry name" value="CHEMOTAXIS_TRANSDUC_2"/>
    <property type="match status" value="1"/>
</dbReference>
<dbReference type="Gene3D" id="1.10.287.950">
    <property type="entry name" value="Methyl-accepting chemotaxis protein"/>
    <property type="match status" value="1"/>
</dbReference>
<dbReference type="CDD" id="cd06225">
    <property type="entry name" value="HAMP"/>
    <property type="match status" value="1"/>
</dbReference>
<dbReference type="InterPro" id="IPR035965">
    <property type="entry name" value="PAS-like_dom_sf"/>
</dbReference>
<dbReference type="PANTHER" id="PTHR43531:SF11">
    <property type="entry name" value="METHYL-ACCEPTING CHEMOTAXIS PROTEIN 3"/>
    <property type="match status" value="1"/>
</dbReference>
<comment type="similarity">
    <text evidence="3">Belongs to the methyl-accepting chemotaxis (MCP) protein family.</text>
</comment>
<sequence>MALLRNMNLRTKLPLLIFLTVAVTVAGLVGLVTREGLANAEATAVARLGATMEQDRRAVQGWVDQIRADLTTNASEDTVTAALVKLAGAYAALGSDPTGVLQHLYIEANPHPQGEKHNFDFATDGSGYSIAHKRYHGFFRALLQTRGYYDIFLFDADGNLVYTVAKELDFATNIQSGPWAETGLGEAFRGAVDRAGAVDPVMFVDFAPYGPSHGAAAGFAGIAILNAEGQVQGVLAVQMPTNQLTPLLSGSGKGDGAVQVVVTGPDDMPRSLAGEKGIAPVRSEALTRALAGETGQLRGVLSDGTPGLAVYGPVELGAFTWAISAEMKDQHAFGPIRRLITESAIGGAVLLAIATALGFALSRGVVRPINGMERGLEALARGDYATPMTGTDRGDELGQMARSGEALRETLQAARDAERDNIFRGAGFQASSAAMLMLDADLTVTYVNAAMTDFMGRHAAEFSSNGLHDGDADITGLAIDRLMPNPESLRRAVEEPEGLPKTLFFRLGDTRFAMRVGVVADEDGRTIGTVVELSNATREFMDRALMTTIDKFLSTIKMDRKARIFEVNGTMATVLGRTPEDMVGSTALDIFSFDENLAAQHGNVLERLEKGESVFGLFRLRGADDSSRWLQGGFSPVLDTDGQPAMFLFMGSDITADREKLLSAEQEQLRVAKAQSQVVDGLRVGLTALADGDLTHLIEERFAAEYEELRLNFNQAAGKLCEAIGMVMDNAGAIHREVGEIAASADDLSRRTERQATTLEETAAALDQLTSSVRSAAAGADRANDMVTQARGNAEQGGEVVREAVAAMGQISQSSDQISKIISVIEDIAFQTNLLALNAGVEAARAGEAGRGFAVVASEVRALAQRSSDAAREISSLISSSGDHVKRGVDLVGQTGEALRGIVTSVSDIASHVSEIARSAREQSSGLDEINTAMNQLDQVTQQNAAMFEETNAASQALSTEADTLKSTMSRFRIGDSAAHADAPAISPGIMPASVAPAGAARAVSAAPKPATEDQPARPSLTQVADPGSRSRPAATFRSGRAPQGTAALAVSAADEDWEEF</sequence>
<feature type="domain" description="HAMP" evidence="8">
    <location>
        <begin position="673"/>
        <end position="725"/>
    </location>
</feature>
<dbReference type="GO" id="GO:0004888">
    <property type="term" value="F:transmembrane signaling receptor activity"/>
    <property type="evidence" value="ECO:0007669"/>
    <property type="project" value="InterPro"/>
</dbReference>
<evidence type="ECO:0000256" key="3">
    <source>
        <dbReference type="ARBA" id="ARBA00029447"/>
    </source>
</evidence>
<evidence type="ECO:0000259" key="6">
    <source>
        <dbReference type="PROSITE" id="PS50111"/>
    </source>
</evidence>
<dbReference type="GO" id="GO:0007165">
    <property type="term" value="P:signal transduction"/>
    <property type="evidence" value="ECO:0007669"/>
    <property type="project" value="UniProtKB-KW"/>
</dbReference>
<dbReference type="SUPFAM" id="SSF58104">
    <property type="entry name" value="Methyl-accepting chemotaxis protein (MCP) signaling domain"/>
    <property type="match status" value="1"/>
</dbReference>
<dbReference type="CDD" id="cd11386">
    <property type="entry name" value="MCP_signal"/>
    <property type="match status" value="1"/>
</dbReference>
<dbReference type="NCBIfam" id="TIGR00229">
    <property type="entry name" value="sensory_box"/>
    <property type="match status" value="1"/>
</dbReference>
<dbReference type="Gene3D" id="3.30.450.20">
    <property type="entry name" value="PAS domain"/>
    <property type="match status" value="2"/>
</dbReference>
<comment type="subcellular location">
    <subcellularLocation>
        <location evidence="1">Membrane</location>
    </subcellularLocation>
</comment>
<dbReference type="Pfam" id="PF00672">
    <property type="entry name" value="HAMP"/>
    <property type="match status" value="1"/>
</dbReference>
<feature type="domain" description="HAMP" evidence="8">
    <location>
        <begin position="363"/>
        <end position="416"/>
    </location>
</feature>
<feature type="domain" description="PAC" evidence="7">
    <location>
        <begin position="614"/>
        <end position="666"/>
    </location>
</feature>
<dbReference type="PANTHER" id="PTHR43531">
    <property type="entry name" value="PROTEIN ICFG"/>
    <property type="match status" value="1"/>
</dbReference>
<dbReference type="EMBL" id="FSRL01000001">
    <property type="protein sequence ID" value="SIN89512.1"/>
    <property type="molecule type" value="Genomic_DNA"/>
</dbReference>
<evidence type="ECO:0000313" key="9">
    <source>
        <dbReference type="EMBL" id="SIN89512.1"/>
    </source>
</evidence>
<organism evidence="9 10">
    <name type="scientific">Vannielia litorea</name>
    <dbReference type="NCBI Taxonomy" id="1217970"/>
    <lineage>
        <taxon>Bacteria</taxon>
        <taxon>Pseudomonadati</taxon>
        <taxon>Pseudomonadota</taxon>
        <taxon>Alphaproteobacteria</taxon>
        <taxon>Rhodobacterales</taxon>
        <taxon>Paracoccaceae</taxon>
        <taxon>Vannielia</taxon>
    </lineage>
</organism>
<dbReference type="STRING" id="1217970.SAMN05444002_1317"/>
<evidence type="ECO:0000256" key="4">
    <source>
        <dbReference type="PROSITE-ProRule" id="PRU00284"/>
    </source>
</evidence>
<gene>
    <name evidence="9" type="ORF">SAMN05444002_1317</name>
</gene>
<evidence type="ECO:0000313" key="10">
    <source>
        <dbReference type="Proteomes" id="UP000184932"/>
    </source>
</evidence>
<dbReference type="SMART" id="SM00091">
    <property type="entry name" value="PAS"/>
    <property type="match status" value="2"/>
</dbReference>
<dbReference type="InterPro" id="IPR013767">
    <property type="entry name" value="PAS_fold"/>
</dbReference>
<evidence type="ECO:0000259" key="7">
    <source>
        <dbReference type="PROSITE" id="PS50113"/>
    </source>
</evidence>
<protein>
    <submittedName>
        <fullName evidence="9">Methyl-accepting chemotaxis sensory transducer with Pas/Pac sensor</fullName>
    </submittedName>
</protein>
<dbReference type="SUPFAM" id="SSF158472">
    <property type="entry name" value="HAMP domain-like"/>
    <property type="match status" value="1"/>
</dbReference>
<evidence type="ECO:0000256" key="5">
    <source>
        <dbReference type="SAM" id="MobiDB-lite"/>
    </source>
</evidence>
<accession>A0A1N6F2K5</accession>
<reference evidence="10" key="1">
    <citation type="submission" date="2016-11" db="EMBL/GenBank/DDBJ databases">
        <authorList>
            <person name="Varghese N."/>
            <person name="Submissions S."/>
        </authorList>
    </citation>
    <scope>NUCLEOTIDE SEQUENCE [LARGE SCALE GENOMIC DNA]</scope>
    <source>
        <strain evidence="10">DSM 29440</strain>
    </source>
</reference>
<evidence type="ECO:0000256" key="2">
    <source>
        <dbReference type="ARBA" id="ARBA00022500"/>
    </source>
</evidence>
<proteinExistence type="inferred from homology"/>